<dbReference type="AlphaFoldDB" id="X6NWS1"/>
<feature type="compositionally biased region" description="Acidic residues" evidence="1">
    <location>
        <begin position="156"/>
        <end position="180"/>
    </location>
</feature>
<keyword evidence="3" id="KW-1185">Reference proteome</keyword>
<protein>
    <submittedName>
        <fullName evidence="2">Uncharacterized protein</fullName>
    </submittedName>
</protein>
<feature type="non-terminal residue" evidence="2">
    <location>
        <position position="397"/>
    </location>
</feature>
<evidence type="ECO:0000313" key="3">
    <source>
        <dbReference type="Proteomes" id="UP000023152"/>
    </source>
</evidence>
<feature type="region of interest" description="Disordered" evidence="1">
    <location>
        <begin position="101"/>
        <end position="282"/>
    </location>
</feature>
<feature type="compositionally biased region" description="Basic residues" evidence="1">
    <location>
        <begin position="186"/>
        <end position="198"/>
    </location>
</feature>
<organism evidence="2 3">
    <name type="scientific">Reticulomyxa filosa</name>
    <dbReference type="NCBI Taxonomy" id="46433"/>
    <lineage>
        <taxon>Eukaryota</taxon>
        <taxon>Sar</taxon>
        <taxon>Rhizaria</taxon>
        <taxon>Retaria</taxon>
        <taxon>Foraminifera</taxon>
        <taxon>Monothalamids</taxon>
        <taxon>Reticulomyxidae</taxon>
        <taxon>Reticulomyxa</taxon>
    </lineage>
</organism>
<comment type="caution">
    <text evidence="2">The sequence shown here is derived from an EMBL/GenBank/DDBJ whole genome shotgun (WGS) entry which is preliminary data.</text>
</comment>
<accession>X6NWS1</accession>
<feature type="compositionally biased region" description="Basic and acidic residues" evidence="1">
    <location>
        <begin position="101"/>
        <end position="127"/>
    </location>
</feature>
<proteinExistence type="predicted"/>
<feature type="compositionally biased region" description="Low complexity" evidence="1">
    <location>
        <begin position="214"/>
        <end position="224"/>
    </location>
</feature>
<feature type="compositionally biased region" description="Acidic residues" evidence="1">
    <location>
        <begin position="258"/>
        <end position="272"/>
    </location>
</feature>
<feature type="compositionally biased region" description="Basic residues" evidence="1">
    <location>
        <begin position="225"/>
        <end position="241"/>
    </location>
</feature>
<reference evidence="2 3" key="1">
    <citation type="journal article" date="2013" name="Curr. Biol.">
        <title>The Genome of the Foraminiferan Reticulomyxa filosa.</title>
        <authorList>
            <person name="Glockner G."/>
            <person name="Hulsmann N."/>
            <person name="Schleicher M."/>
            <person name="Noegel A.A."/>
            <person name="Eichinger L."/>
            <person name="Gallinger C."/>
            <person name="Pawlowski J."/>
            <person name="Sierra R."/>
            <person name="Euteneuer U."/>
            <person name="Pillet L."/>
            <person name="Moustafa A."/>
            <person name="Platzer M."/>
            <person name="Groth M."/>
            <person name="Szafranski K."/>
            <person name="Schliwa M."/>
        </authorList>
    </citation>
    <scope>NUCLEOTIDE SEQUENCE [LARGE SCALE GENOMIC DNA]</scope>
</reference>
<gene>
    <name evidence="2" type="ORF">RFI_06842</name>
</gene>
<feature type="compositionally biased region" description="Basic and acidic residues" evidence="1">
    <location>
        <begin position="242"/>
        <end position="253"/>
    </location>
</feature>
<name>X6NWS1_RETFI</name>
<sequence length="397" mass="45792">MKTEKAFVYCIEKIFLEDNLNMKAAENRNSAFEKPAPFPRGGYGKGSNDSLAFSHLCLFDAFFFFLKKERTAKIDNVPSQQYAMTQSFLFRNIYRTPYQEKKSEKQKLKSKYEKLRKAKKKEKEGSKSKKSGKTVHGYNVDDLSSLDENEAHNLSDVEESDIDDSHVEEEEEEEEEVNENDDGKTQKGKQKKTKRKKGQNSDEEDAYNEDDFNFDNNNNNNNNSKSKKEKKKKKTTKKQQSKNKDELADKDIPFYDQFDMDDDIDNDHDNDNDYSSMTKKKSTNDMDDWNAITKAAQNADLWDQPLDEDFASGNRKSEKAKNKFVLKQLSIKSAWLKSKIEENSDIFVGGLNLQGKVPPLIRNLLGNRLHFKPGTLVLGVVTDVHPHFVRLALYHGQ</sequence>
<dbReference type="EMBL" id="ASPP01005577">
    <property type="protein sequence ID" value="ETO30279.1"/>
    <property type="molecule type" value="Genomic_DNA"/>
</dbReference>
<evidence type="ECO:0000313" key="2">
    <source>
        <dbReference type="EMBL" id="ETO30279.1"/>
    </source>
</evidence>
<dbReference type="Proteomes" id="UP000023152">
    <property type="component" value="Unassembled WGS sequence"/>
</dbReference>
<evidence type="ECO:0000256" key="1">
    <source>
        <dbReference type="SAM" id="MobiDB-lite"/>
    </source>
</evidence>
<feature type="compositionally biased region" description="Acidic residues" evidence="1">
    <location>
        <begin position="201"/>
        <end position="213"/>
    </location>
</feature>